<reference evidence="5" key="1">
    <citation type="submission" date="2018-05" db="EMBL/GenBank/DDBJ databases">
        <title>Draft genome of Mucuna pruriens seed.</title>
        <authorList>
            <person name="Nnadi N.E."/>
            <person name="Vos R."/>
            <person name="Hasami M.H."/>
            <person name="Devisetty U.K."/>
            <person name="Aguiy J.C."/>
        </authorList>
    </citation>
    <scope>NUCLEOTIDE SEQUENCE [LARGE SCALE GENOMIC DNA]</scope>
    <source>
        <strain evidence="5">JCA_2017</strain>
    </source>
</reference>
<feature type="transmembrane region" description="Helical" evidence="3">
    <location>
        <begin position="131"/>
        <end position="158"/>
    </location>
</feature>
<evidence type="ECO:0000256" key="1">
    <source>
        <dbReference type="SAM" id="Coils"/>
    </source>
</evidence>
<name>A0A371EUQ0_MUCPR</name>
<feature type="domain" description="Transposase (putative) gypsy type" evidence="4">
    <location>
        <begin position="99"/>
        <end position="157"/>
    </location>
</feature>
<keyword evidence="3" id="KW-0472">Membrane</keyword>
<organism evidence="5 6">
    <name type="scientific">Mucuna pruriens</name>
    <name type="common">Velvet bean</name>
    <name type="synonym">Dolichos pruriens</name>
    <dbReference type="NCBI Taxonomy" id="157652"/>
    <lineage>
        <taxon>Eukaryota</taxon>
        <taxon>Viridiplantae</taxon>
        <taxon>Streptophyta</taxon>
        <taxon>Embryophyta</taxon>
        <taxon>Tracheophyta</taxon>
        <taxon>Spermatophyta</taxon>
        <taxon>Magnoliopsida</taxon>
        <taxon>eudicotyledons</taxon>
        <taxon>Gunneridae</taxon>
        <taxon>Pentapetalae</taxon>
        <taxon>rosids</taxon>
        <taxon>fabids</taxon>
        <taxon>Fabales</taxon>
        <taxon>Fabaceae</taxon>
        <taxon>Papilionoideae</taxon>
        <taxon>50 kb inversion clade</taxon>
        <taxon>NPAAA clade</taxon>
        <taxon>indigoferoid/millettioid clade</taxon>
        <taxon>Phaseoleae</taxon>
        <taxon>Mucuna</taxon>
    </lineage>
</organism>
<keyword evidence="1" id="KW-0175">Coiled coil</keyword>
<feature type="coiled-coil region" evidence="1">
    <location>
        <begin position="516"/>
        <end position="543"/>
    </location>
</feature>
<feature type="transmembrane region" description="Helical" evidence="3">
    <location>
        <begin position="274"/>
        <end position="294"/>
    </location>
</feature>
<keyword evidence="3" id="KW-0812">Transmembrane</keyword>
<dbReference type="AlphaFoldDB" id="A0A371EUQ0"/>
<evidence type="ECO:0000313" key="6">
    <source>
        <dbReference type="Proteomes" id="UP000257109"/>
    </source>
</evidence>
<feature type="transmembrane region" description="Helical" evidence="3">
    <location>
        <begin position="92"/>
        <end position="111"/>
    </location>
</feature>
<dbReference type="EMBL" id="QJKJ01011992">
    <property type="protein sequence ID" value="RDX69716.1"/>
    <property type="molecule type" value="Genomic_DNA"/>
</dbReference>
<feature type="region of interest" description="Disordered" evidence="2">
    <location>
        <begin position="1"/>
        <end position="26"/>
    </location>
</feature>
<keyword evidence="3" id="KW-1133">Transmembrane helix</keyword>
<proteinExistence type="predicted"/>
<comment type="caution">
    <text evidence="5">The sequence shown here is derived from an EMBL/GenBank/DDBJ whole genome shotgun (WGS) entry which is preliminary data.</text>
</comment>
<sequence length="547" mass="61495">MSASSSSSSSLEVSAFPFLSSPKREPKPSDYRQWVDEEVWLQASFYPFPLVSHYISEKTWCEATYANHFRAIACHPIDRVCHPPFHGEQDFIYMYEPVFCLLGMTLPFHHFEAEMLWVLGLAPSQLHPSGWAVIQAFRLICHFFGVVPTAALLLYFYYSDVPTPASWARLVPRTGRDLFAEYSIPSSAFRPWFFKVYASERRLFAATARSFPLHWQIVPSVNRVPILSQEDQTWVPFLEALSRGMDCEVLVRMAPHSDATTRFKGGPFVSASRLFCIFLSSFFFCVCSFFSYYLRDQSFNFRLVLAQAKMLMRARADALSRNETLPRANLGAFDRTPPLRIAPVSVCTEMLEETSSHPETEDLSFHALPPPASSGPSDSGFACVASTGHSALLPPGFPCAKDCEFLSSSGLAASLDMMMSQHAQSFAALYAWKSKIPDWDRLRSQQARDSSEIARLTQELRDAKHSLASAQSEITSNGAKNALLLQELDSIRADRDTLRLTLTHREGDLVAEKAYSAKLSEALDQANEDRNEAERQMTIAELDMSEA</sequence>
<evidence type="ECO:0000256" key="3">
    <source>
        <dbReference type="SAM" id="Phobius"/>
    </source>
</evidence>
<feature type="non-terminal residue" evidence="5">
    <location>
        <position position="1"/>
    </location>
</feature>
<dbReference type="InterPro" id="IPR007321">
    <property type="entry name" value="Transposase_28"/>
</dbReference>
<accession>A0A371EUQ0</accession>
<keyword evidence="6" id="KW-1185">Reference proteome</keyword>
<evidence type="ECO:0000313" key="5">
    <source>
        <dbReference type="EMBL" id="RDX69716.1"/>
    </source>
</evidence>
<evidence type="ECO:0000259" key="4">
    <source>
        <dbReference type="Pfam" id="PF04195"/>
    </source>
</evidence>
<gene>
    <name evidence="5" type="ORF">CR513_51135</name>
</gene>
<dbReference type="OrthoDB" id="687305at2759"/>
<protein>
    <recommendedName>
        <fullName evidence="4">Transposase (putative) gypsy type domain-containing protein</fullName>
    </recommendedName>
</protein>
<evidence type="ECO:0000256" key="2">
    <source>
        <dbReference type="SAM" id="MobiDB-lite"/>
    </source>
</evidence>
<feature type="compositionally biased region" description="Low complexity" evidence="2">
    <location>
        <begin position="1"/>
        <end position="10"/>
    </location>
</feature>
<dbReference type="Pfam" id="PF04195">
    <property type="entry name" value="Transposase_28"/>
    <property type="match status" value="1"/>
</dbReference>
<dbReference type="Proteomes" id="UP000257109">
    <property type="component" value="Unassembled WGS sequence"/>
</dbReference>